<dbReference type="InterPro" id="IPR016181">
    <property type="entry name" value="Acyl_CoA_acyltransferase"/>
</dbReference>
<keyword evidence="2" id="KW-0808">Transferase</keyword>
<protein>
    <submittedName>
        <fullName evidence="4">Acyl-CoA hydrolase</fullName>
    </submittedName>
</protein>
<dbReference type="Pfam" id="PF13302">
    <property type="entry name" value="Acetyltransf_3"/>
    <property type="match status" value="1"/>
</dbReference>
<dbReference type="CDD" id="cd04301">
    <property type="entry name" value="NAT_SF"/>
    <property type="match status" value="1"/>
</dbReference>
<dbReference type="InterPro" id="IPR003702">
    <property type="entry name" value="ActCoA_hydro_N"/>
</dbReference>
<dbReference type="OrthoDB" id="9801795at2"/>
<dbReference type="Proteomes" id="UP000319449">
    <property type="component" value="Unassembled WGS sequence"/>
</dbReference>
<dbReference type="PANTHER" id="PTHR21432">
    <property type="entry name" value="ACETYL-COA HYDROLASE-RELATED"/>
    <property type="match status" value="1"/>
</dbReference>
<evidence type="ECO:0000256" key="1">
    <source>
        <dbReference type="ARBA" id="ARBA00009632"/>
    </source>
</evidence>
<dbReference type="GO" id="GO:0016747">
    <property type="term" value="F:acyltransferase activity, transferring groups other than amino-acyl groups"/>
    <property type="evidence" value="ECO:0007669"/>
    <property type="project" value="InterPro"/>
</dbReference>
<dbReference type="GO" id="GO:0006083">
    <property type="term" value="P:acetate metabolic process"/>
    <property type="evidence" value="ECO:0007669"/>
    <property type="project" value="InterPro"/>
</dbReference>
<comment type="similarity">
    <text evidence="1">Belongs to the acetyl-CoA hydrolase/transferase family.</text>
</comment>
<evidence type="ECO:0000259" key="3">
    <source>
        <dbReference type="PROSITE" id="PS51186"/>
    </source>
</evidence>
<dbReference type="InterPro" id="IPR037171">
    <property type="entry name" value="NagB/RpiA_transferase-like"/>
</dbReference>
<comment type="caution">
    <text evidence="4">The sequence shown here is derived from an EMBL/GenBank/DDBJ whole genome shotgun (WGS) entry which is preliminary data.</text>
</comment>
<dbReference type="SUPFAM" id="SSF100950">
    <property type="entry name" value="NagB/RpiA/CoA transferase-like"/>
    <property type="match status" value="2"/>
</dbReference>
<dbReference type="InterPro" id="IPR046433">
    <property type="entry name" value="ActCoA_hydro"/>
</dbReference>
<dbReference type="InterPro" id="IPR026888">
    <property type="entry name" value="AcetylCoA_hyd_C"/>
</dbReference>
<reference evidence="4 5" key="1">
    <citation type="submission" date="2019-07" db="EMBL/GenBank/DDBJ databases">
        <title>Genomic Encyclopedia of Archaeal and Bacterial Type Strains, Phase II (KMG-II): from individual species to whole genera.</title>
        <authorList>
            <person name="Goeker M."/>
        </authorList>
    </citation>
    <scope>NUCLEOTIDE SEQUENCE [LARGE SCALE GENOMIC DNA]</scope>
    <source>
        <strain evidence="4 5">ATCC BAA-1139</strain>
    </source>
</reference>
<dbReference type="Gene3D" id="3.40.630.30">
    <property type="match status" value="1"/>
</dbReference>
<evidence type="ECO:0000313" key="5">
    <source>
        <dbReference type="Proteomes" id="UP000319449"/>
    </source>
</evidence>
<dbReference type="Gene3D" id="3.30.750.70">
    <property type="entry name" value="4-hydroxybutyrate coenzyme like domains"/>
    <property type="match status" value="1"/>
</dbReference>
<proteinExistence type="inferred from homology"/>
<dbReference type="EMBL" id="VLLN01000058">
    <property type="protein sequence ID" value="TWJ11199.1"/>
    <property type="molecule type" value="Genomic_DNA"/>
</dbReference>
<dbReference type="GO" id="GO:0016787">
    <property type="term" value="F:hydrolase activity"/>
    <property type="evidence" value="ECO:0007669"/>
    <property type="project" value="UniProtKB-KW"/>
</dbReference>
<evidence type="ECO:0000256" key="2">
    <source>
        <dbReference type="ARBA" id="ARBA00022679"/>
    </source>
</evidence>
<dbReference type="AlphaFoldDB" id="A0A562V005"/>
<dbReference type="SUPFAM" id="SSF55729">
    <property type="entry name" value="Acyl-CoA N-acyltransferases (Nat)"/>
    <property type="match status" value="1"/>
</dbReference>
<dbReference type="PROSITE" id="PS51186">
    <property type="entry name" value="GNAT"/>
    <property type="match status" value="1"/>
</dbReference>
<accession>A0A562V005</accession>
<name>A0A562V005_9BACT</name>
<dbReference type="Pfam" id="PF13336">
    <property type="entry name" value="AcetylCoA_hyd_C"/>
    <property type="match status" value="1"/>
</dbReference>
<dbReference type="GO" id="GO:0008775">
    <property type="term" value="F:acetate CoA-transferase activity"/>
    <property type="evidence" value="ECO:0007669"/>
    <property type="project" value="InterPro"/>
</dbReference>
<dbReference type="Pfam" id="PF02550">
    <property type="entry name" value="AcetylCoA_hydro"/>
    <property type="match status" value="1"/>
</dbReference>
<dbReference type="InterPro" id="IPR038460">
    <property type="entry name" value="AcetylCoA_hyd_C_sf"/>
</dbReference>
<dbReference type="PANTHER" id="PTHR21432:SF20">
    <property type="entry name" value="ACETYL-COA HYDROLASE"/>
    <property type="match status" value="1"/>
</dbReference>
<evidence type="ECO:0000313" key="4">
    <source>
        <dbReference type="EMBL" id="TWJ11199.1"/>
    </source>
</evidence>
<feature type="domain" description="N-acetyltransferase" evidence="3">
    <location>
        <begin position="452"/>
        <end position="607"/>
    </location>
</feature>
<dbReference type="Gene3D" id="3.40.1080.20">
    <property type="entry name" value="Acetyl-CoA hydrolase/transferase C-terminal domain"/>
    <property type="match status" value="1"/>
</dbReference>
<dbReference type="RefSeq" id="WP_145026335.1">
    <property type="nucleotide sequence ID" value="NZ_VLLN01000058.1"/>
</dbReference>
<dbReference type="Gene3D" id="3.40.1080.10">
    <property type="entry name" value="Glutaconate Coenzyme A-transferase"/>
    <property type="match status" value="1"/>
</dbReference>
<sequence length="607" mass="67980">MEELTGNSWVKYVKNGYRILLGSGAACPYTLIDRFLEAARYFTDLELVYLLTIGKTPWTDPKYEHNFRVNSFFLDQGTRDAVRSGKADYTPCFLSEIPALFTENVLPIDVAFVQVTPPDAQGYCSLGVAVDIVMDAAKSAKYIIAQINDQLPRTFGQCYLHKDEIAAFIRVSEPIPTVPVVELDEITLQIGKYVSLLIEDGCTLQAGIGKIPDAVLNKLTGHNDLGVHTEMFSDGLLNLYRNGNITNRLKGIHEGKTIASFCIGSREVYDFVDNNPHVEFHGTAYVNNPSVIAQNSKMISITSATQVDLTGQIVSDSVAGQFYSGLGGQVDFIRGAGMSRGGRSIIALPSTAKNGTVSRIVSVISQGAGVGATRGDIHYVVTEYGIATLRGRSIRERVMELIQIAHPDFREQLLDDMQKSYKVPAYQRDTPSPVRELGDTEIIRLDIQGEDYFLRPLHPSDQRRLQTFFYSHDQATLFQRYRNEPKKMGTAQAYRLVNTDLTRDMALCIVERQGPREVIQAVGRYYVLEDGGEAEVAFVVHESMRDKGFASLLLERLIDVARQRKLNFLTANVRFDNLSMRRVFEKYQFTVQTSEDPSELVYRLPLE</sequence>
<dbReference type="InterPro" id="IPR000182">
    <property type="entry name" value="GNAT_dom"/>
</dbReference>
<keyword evidence="4" id="KW-0378">Hydrolase</keyword>
<keyword evidence="5" id="KW-1185">Reference proteome</keyword>
<organism evidence="4 5">
    <name type="scientific">Geobacter argillaceus</name>
    <dbReference type="NCBI Taxonomy" id="345631"/>
    <lineage>
        <taxon>Bacteria</taxon>
        <taxon>Pseudomonadati</taxon>
        <taxon>Thermodesulfobacteriota</taxon>
        <taxon>Desulfuromonadia</taxon>
        <taxon>Geobacterales</taxon>
        <taxon>Geobacteraceae</taxon>
        <taxon>Geobacter</taxon>
    </lineage>
</organism>
<gene>
    <name evidence="4" type="ORF">JN12_04057</name>
</gene>